<accession>A0A8S5QSI0</accession>
<comment type="similarity">
    <text evidence="1">Belongs to the RAD52 family.</text>
</comment>
<evidence type="ECO:0000256" key="1">
    <source>
        <dbReference type="ARBA" id="ARBA00006638"/>
    </source>
</evidence>
<evidence type="ECO:0000256" key="3">
    <source>
        <dbReference type="ARBA" id="ARBA00023204"/>
    </source>
</evidence>
<dbReference type="GO" id="GO:0006281">
    <property type="term" value="P:DNA repair"/>
    <property type="evidence" value="ECO:0007669"/>
    <property type="project" value="UniProtKB-KW"/>
</dbReference>
<evidence type="ECO:0000313" key="4">
    <source>
        <dbReference type="EMBL" id="DAE21785.1"/>
    </source>
</evidence>
<proteinExistence type="inferred from homology"/>
<sequence length="168" mass="19284">MRELRADEIEVRVAQCSQKGVSLLLYKDSRCDMRILDETFGVMGWRNSYQAINGELFCTIEIWDEQKHQWIAKQSNGTPSNMEAEKGRASDAFKRAGFMLGIGRELYTAPFIWVPADKCNIKQGKNGRFQCYDNFLCEKVRIERGQITGLSIYNDTKGCRAFVFATDK</sequence>
<protein>
    <submittedName>
        <fullName evidence="4">Rad52/22 family double-strand break repair protein</fullName>
    </submittedName>
</protein>
<evidence type="ECO:0000256" key="2">
    <source>
        <dbReference type="ARBA" id="ARBA00022763"/>
    </source>
</evidence>
<dbReference type="EMBL" id="BK015717">
    <property type="protein sequence ID" value="DAE21785.1"/>
    <property type="molecule type" value="Genomic_DNA"/>
</dbReference>
<keyword evidence="3" id="KW-0234">DNA repair</keyword>
<organism evidence="4">
    <name type="scientific">Siphoviridae sp. ct2773</name>
    <dbReference type="NCBI Taxonomy" id="2826275"/>
    <lineage>
        <taxon>Viruses</taxon>
        <taxon>Duplodnaviria</taxon>
        <taxon>Heunggongvirae</taxon>
        <taxon>Uroviricota</taxon>
        <taxon>Caudoviricetes</taxon>
    </lineage>
</organism>
<name>A0A8S5QSI0_9CAUD</name>
<keyword evidence="2" id="KW-0227">DNA damage</keyword>
<dbReference type="Pfam" id="PF04098">
    <property type="entry name" value="Rad52_Rad22"/>
    <property type="match status" value="1"/>
</dbReference>
<reference evidence="4" key="1">
    <citation type="journal article" date="2021" name="Proc. Natl. Acad. Sci. U.S.A.">
        <title>A Catalog of Tens of Thousands of Viruses from Human Metagenomes Reveals Hidden Associations with Chronic Diseases.</title>
        <authorList>
            <person name="Tisza M.J."/>
            <person name="Buck C.B."/>
        </authorList>
    </citation>
    <scope>NUCLEOTIDE SEQUENCE</scope>
    <source>
        <strain evidence="4">Ct2773</strain>
    </source>
</reference>
<dbReference type="InterPro" id="IPR041247">
    <property type="entry name" value="Rad52_fam"/>
</dbReference>